<dbReference type="Gene3D" id="3.40.720.10">
    <property type="entry name" value="Alkaline Phosphatase, subunit A"/>
    <property type="match status" value="2"/>
</dbReference>
<dbReference type="Pfam" id="PF00884">
    <property type="entry name" value="Sulfatase"/>
    <property type="match status" value="1"/>
</dbReference>
<proteinExistence type="inferred from homology"/>
<dbReference type="OrthoDB" id="103349at2759"/>
<reference evidence="3 4" key="1">
    <citation type="journal article" date="2016" name="Nat. Commun.">
        <title>Ectomycorrhizal ecology is imprinted in the genome of the dominant symbiotic fungus Cenococcum geophilum.</title>
        <authorList>
            <consortium name="DOE Joint Genome Institute"/>
            <person name="Peter M."/>
            <person name="Kohler A."/>
            <person name="Ohm R.A."/>
            <person name="Kuo A."/>
            <person name="Krutzmann J."/>
            <person name="Morin E."/>
            <person name="Arend M."/>
            <person name="Barry K.W."/>
            <person name="Binder M."/>
            <person name="Choi C."/>
            <person name="Clum A."/>
            <person name="Copeland A."/>
            <person name="Grisel N."/>
            <person name="Haridas S."/>
            <person name="Kipfer T."/>
            <person name="LaButti K."/>
            <person name="Lindquist E."/>
            <person name="Lipzen A."/>
            <person name="Maire R."/>
            <person name="Meier B."/>
            <person name="Mihaltcheva S."/>
            <person name="Molinier V."/>
            <person name="Murat C."/>
            <person name="Poggeler S."/>
            <person name="Quandt C.A."/>
            <person name="Sperisen C."/>
            <person name="Tritt A."/>
            <person name="Tisserant E."/>
            <person name="Crous P.W."/>
            <person name="Henrissat B."/>
            <person name="Nehls U."/>
            <person name="Egli S."/>
            <person name="Spatafora J.W."/>
            <person name="Grigoriev I.V."/>
            <person name="Martin F.M."/>
        </authorList>
    </citation>
    <scope>NUCLEOTIDE SEQUENCE [LARGE SCALE GENOMIC DNA]</scope>
    <source>
        <strain evidence="3 4">CBS 459.81</strain>
    </source>
</reference>
<keyword evidence="4" id="KW-1185">Reference proteome</keyword>
<accession>A0A8E2E178</accession>
<dbReference type="PANTHER" id="PTHR42693">
    <property type="entry name" value="ARYLSULFATASE FAMILY MEMBER"/>
    <property type="match status" value="1"/>
</dbReference>
<dbReference type="AlphaFoldDB" id="A0A8E2E178"/>
<dbReference type="Proteomes" id="UP000250266">
    <property type="component" value="Unassembled WGS sequence"/>
</dbReference>
<dbReference type="InterPro" id="IPR000917">
    <property type="entry name" value="Sulfatase_N"/>
</dbReference>
<feature type="domain" description="Sulfatase N-terminal" evidence="2">
    <location>
        <begin position="4"/>
        <end position="298"/>
    </location>
</feature>
<sequence>MPRPNFLVIVADDLGFSDVSALGSDIRTPNIDSLSKDGLHFTDFHTASACSPTRSMRLSGTDNHIAGVGTMIESIAVYKKGKPGYEGYLNDRVAPLPELPRDEGNYTMMSEKWHLELIRERWPCARGFDRSYTLLPGAANHYGWEPQLEGQDNLPRLLAGKHTANTHAGTPVFYVEYDTHIQPSVLGKDFYSSDRFADKILQYLTPGDDIASYRGRYDQGPEHLRQERIPALKRKGLVPKHSVPHDVVAKSSSWTIETYAGMVQRMDTQVGRELPRLMDIKELDNTFALFMSDNGAEGLQNMGRYNSYVWYGPHWASAATAPSWLYKCFTAEGSWVPYLTQAHEGPANSKDSGVAIVAIHDEETVHGWELFDRMVDPGETADLGKVEGGNLRELLTAWDEYMEEVGVIGAAPEYRNLVVESNRSS</sequence>
<gene>
    <name evidence="3" type="ORF">K432DRAFT_419883</name>
</gene>
<comment type="similarity">
    <text evidence="1">Belongs to the sulfatase family.</text>
</comment>
<dbReference type="PANTHER" id="PTHR42693:SF33">
    <property type="entry name" value="ARYLSULFATASE"/>
    <property type="match status" value="1"/>
</dbReference>
<name>A0A8E2E178_9PEZI</name>
<organism evidence="3 4">
    <name type="scientific">Lepidopterella palustris CBS 459.81</name>
    <dbReference type="NCBI Taxonomy" id="1314670"/>
    <lineage>
        <taxon>Eukaryota</taxon>
        <taxon>Fungi</taxon>
        <taxon>Dikarya</taxon>
        <taxon>Ascomycota</taxon>
        <taxon>Pezizomycotina</taxon>
        <taxon>Dothideomycetes</taxon>
        <taxon>Pleosporomycetidae</taxon>
        <taxon>Mytilinidiales</taxon>
        <taxon>Argynnaceae</taxon>
        <taxon>Lepidopterella</taxon>
    </lineage>
</organism>
<evidence type="ECO:0000256" key="1">
    <source>
        <dbReference type="ARBA" id="ARBA00008779"/>
    </source>
</evidence>
<dbReference type="SUPFAM" id="SSF53649">
    <property type="entry name" value="Alkaline phosphatase-like"/>
    <property type="match status" value="1"/>
</dbReference>
<dbReference type="EMBL" id="KV745339">
    <property type="protein sequence ID" value="OCK75281.1"/>
    <property type="molecule type" value="Genomic_DNA"/>
</dbReference>
<evidence type="ECO:0000313" key="3">
    <source>
        <dbReference type="EMBL" id="OCK75281.1"/>
    </source>
</evidence>
<evidence type="ECO:0000313" key="4">
    <source>
        <dbReference type="Proteomes" id="UP000250266"/>
    </source>
</evidence>
<dbReference type="InterPro" id="IPR050738">
    <property type="entry name" value="Sulfatase"/>
</dbReference>
<dbReference type="InterPro" id="IPR017850">
    <property type="entry name" value="Alkaline_phosphatase_core_sf"/>
</dbReference>
<dbReference type="GO" id="GO:0004065">
    <property type="term" value="F:arylsulfatase activity"/>
    <property type="evidence" value="ECO:0007669"/>
    <property type="project" value="TreeGrafter"/>
</dbReference>
<evidence type="ECO:0000259" key="2">
    <source>
        <dbReference type="Pfam" id="PF00884"/>
    </source>
</evidence>
<protein>
    <submittedName>
        <fullName evidence="3">Alkaline phosphatase-like protein</fullName>
    </submittedName>
</protein>